<sequence>MTPNWSRNFASVGEIARHLNECGGNFVTGLSARIDIGIYAQKILLNAERFEAWSNGMLVGFLAMYCNDDKQKSAFITNVSVLEDWRGRGIAGTLLEQCIAHADEKGFDTICLEVEAGNVAAVAVYGKFGFVPFAGAQSTLMMKLDLGAKSDEQA</sequence>
<geneLocation type="plasmid" evidence="1 2">
    <name>unnamed2</name>
</geneLocation>
<proteinExistence type="predicted"/>
<keyword evidence="1" id="KW-0614">Plasmid</keyword>
<dbReference type="EMBL" id="CP171852">
    <property type="protein sequence ID" value="XKM38564.1"/>
    <property type="molecule type" value="Genomic_DNA"/>
</dbReference>
<keyword evidence="1" id="KW-0808">Transferase</keyword>
<evidence type="ECO:0000313" key="1">
    <source>
        <dbReference type="EMBL" id="XKM38564.1"/>
    </source>
</evidence>
<evidence type="ECO:0000313" key="2">
    <source>
        <dbReference type="Proteomes" id="UP000078465"/>
    </source>
</evidence>
<dbReference type="EC" id="2.3.1.-" evidence="1"/>
<keyword evidence="1" id="KW-0012">Acyltransferase</keyword>
<accession>A0ACD5EHM1</accession>
<organism evidence="1 2">
    <name type="scientific">Rhizobium ruizarguesonis</name>
    <dbReference type="NCBI Taxonomy" id="2081791"/>
    <lineage>
        <taxon>Bacteria</taxon>
        <taxon>Pseudomonadati</taxon>
        <taxon>Pseudomonadota</taxon>
        <taxon>Alphaproteobacteria</taxon>
        <taxon>Hyphomicrobiales</taxon>
        <taxon>Rhizobiaceae</taxon>
        <taxon>Rhizobium/Agrobacterium group</taxon>
        <taxon>Rhizobium</taxon>
    </lineage>
</organism>
<dbReference type="Proteomes" id="UP000078465">
    <property type="component" value="Plasmid unnamed2"/>
</dbReference>
<reference evidence="1" key="1">
    <citation type="submission" date="2024-10" db="EMBL/GenBank/DDBJ databases">
        <title>Strain of Rhizobium-related bacteria isolated fromm roots of Vavilovia formosa.</title>
        <authorList>
            <person name="Kimeklis A."/>
            <person name="Afonin A."/>
        </authorList>
    </citation>
    <scope>NUCLEOTIDE SEQUENCE</scope>
    <source>
        <strain evidence="1">Vaf-46</strain>
    </source>
</reference>
<name>A0ACD5EHM1_9HYPH</name>
<protein>
    <submittedName>
        <fullName evidence="1">GNAT family N-acetyltransferase</fullName>
        <ecNumber evidence="1">2.3.1.-</ecNumber>
    </submittedName>
</protein>
<gene>
    <name evidence="1" type="ORF">A4U53_006270</name>
</gene>